<evidence type="ECO:0000313" key="1">
    <source>
        <dbReference type="EMBL" id="EFH69426.1"/>
    </source>
</evidence>
<dbReference type="EMBL" id="GL348713">
    <property type="protein sequence ID" value="EFH69426.1"/>
    <property type="molecule type" value="Genomic_DNA"/>
</dbReference>
<dbReference type="OrthoDB" id="1042765at2759"/>
<dbReference type="Gramene" id="scaffold_102403.1">
    <property type="protein sequence ID" value="scaffold_102403.1"/>
    <property type="gene ID" value="scaffold_102403.1"/>
</dbReference>
<dbReference type="InterPro" id="IPR006502">
    <property type="entry name" value="PDDEXK-like"/>
</dbReference>
<reference evidence="2" key="1">
    <citation type="journal article" date="2011" name="Nat. Genet.">
        <title>The Arabidopsis lyrata genome sequence and the basis of rapid genome size change.</title>
        <authorList>
            <person name="Hu T.T."/>
            <person name="Pattyn P."/>
            <person name="Bakker E.G."/>
            <person name="Cao J."/>
            <person name="Cheng J.-F."/>
            <person name="Clark R.M."/>
            <person name="Fahlgren N."/>
            <person name="Fawcett J.A."/>
            <person name="Grimwood J."/>
            <person name="Gundlach H."/>
            <person name="Haberer G."/>
            <person name="Hollister J.D."/>
            <person name="Ossowski S."/>
            <person name="Ottilar R.P."/>
            <person name="Salamov A.A."/>
            <person name="Schneeberger K."/>
            <person name="Spannagl M."/>
            <person name="Wang X."/>
            <person name="Yang L."/>
            <person name="Nasrallah M.E."/>
            <person name="Bergelson J."/>
            <person name="Carrington J.C."/>
            <person name="Gaut B.S."/>
            <person name="Schmutz J."/>
            <person name="Mayer K.F.X."/>
            <person name="Van de Peer Y."/>
            <person name="Grigoriev I.V."/>
            <person name="Nordborg M."/>
            <person name="Weigel D."/>
            <person name="Guo Y.-L."/>
        </authorList>
    </citation>
    <scope>NUCLEOTIDE SEQUENCE [LARGE SCALE GENOMIC DNA]</scope>
    <source>
        <strain evidence="2">cv. MN47</strain>
    </source>
</reference>
<sequence>MSSSSSPSPISAALNSRSDAAKNLNELIARQGPDFGFAKSRMMNGMNNEIKSALGDEYVSKKLHDLKTGYMMNVRDLFLQAHHVARIIKTSWNDDGKAKIYDLVEVVHQPTNERFIAEIDMHDELQKVINVPEDIKKDLPSTFVGNADDLRRLVSAVSGEQVEEIEESVLAKWLARNNGI</sequence>
<organism evidence="2">
    <name type="scientific">Arabidopsis lyrata subsp. lyrata</name>
    <name type="common">Lyre-leaved rock-cress</name>
    <dbReference type="NCBI Taxonomy" id="81972"/>
    <lineage>
        <taxon>Eukaryota</taxon>
        <taxon>Viridiplantae</taxon>
        <taxon>Streptophyta</taxon>
        <taxon>Embryophyta</taxon>
        <taxon>Tracheophyta</taxon>
        <taxon>Spermatophyta</taxon>
        <taxon>Magnoliopsida</taxon>
        <taxon>eudicotyledons</taxon>
        <taxon>Gunneridae</taxon>
        <taxon>Pentapetalae</taxon>
        <taxon>rosids</taxon>
        <taxon>malvids</taxon>
        <taxon>Brassicales</taxon>
        <taxon>Brassicaceae</taxon>
        <taxon>Camelineae</taxon>
        <taxon>Arabidopsis</taxon>
    </lineage>
</organism>
<keyword evidence="2" id="KW-1185">Reference proteome</keyword>
<gene>
    <name evidence="1" type="ORF">ARALYDRAFT_889609</name>
</gene>
<dbReference type="Pfam" id="PF04720">
    <property type="entry name" value="PDDEXK_6"/>
    <property type="match status" value="1"/>
</dbReference>
<dbReference type="KEGG" id="aly:9329228"/>
<proteinExistence type="predicted"/>
<name>D7KK17_ARALL</name>
<dbReference type="HOGENOM" id="CLU_1498282_0_0_1"/>
<evidence type="ECO:0000313" key="2">
    <source>
        <dbReference type="Proteomes" id="UP000008694"/>
    </source>
</evidence>
<accession>D7KK17</accession>
<dbReference type="Proteomes" id="UP000008694">
    <property type="component" value="Unassembled WGS sequence"/>
</dbReference>
<protein>
    <submittedName>
        <fullName evidence="1">Uncharacterized protein</fullName>
    </submittedName>
</protein>
<dbReference type="AlphaFoldDB" id="D7KK17"/>